<evidence type="ECO:0000313" key="6">
    <source>
        <dbReference type="EMBL" id="KAK9981872.1"/>
    </source>
</evidence>
<dbReference type="InterPro" id="IPR045860">
    <property type="entry name" value="Snake_toxin-like_sf"/>
</dbReference>
<dbReference type="Proteomes" id="UP001479290">
    <property type="component" value="Unassembled WGS sequence"/>
</dbReference>
<dbReference type="GO" id="GO:0005576">
    <property type="term" value="C:extracellular region"/>
    <property type="evidence" value="ECO:0007669"/>
    <property type="project" value="UniProtKB-SubCell"/>
</dbReference>
<dbReference type="Gene3D" id="2.10.60.10">
    <property type="entry name" value="CD59"/>
    <property type="match status" value="2"/>
</dbReference>
<evidence type="ECO:0000256" key="1">
    <source>
        <dbReference type="ARBA" id="ARBA00004613"/>
    </source>
</evidence>
<gene>
    <name evidence="6" type="ORF">ABG768_001395</name>
</gene>
<evidence type="ECO:0000259" key="5">
    <source>
        <dbReference type="SMART" id="SM00134"/>
    </source>
</evidence>
<feature type="signal peptide" evidence="4">
    <location>
        <begin position="1"/>
        <end position="21"/>
    </location>
</feature>
<protein>
    <recommendedName>
        <fullName evidence="5">UPAR/Ly6 domain-containing protein</fullName>
    </recommendedName>
</protein>
<feature type="chain" id="PRO_5043643412" description="UPAR/Ly6 domain-containing protein" evidence="4">
    <location>
        <begin position="22"/>
        <end position="377"/>
    </location>
</feature>
<feature type="domain" description="UPAR/Ly6" evidence="5">
    <location>
        <begin position="36"/>
        <end position="121"/>
    </location>
</feature>
<dbReference type="SUPFAM" id="SSF57302">
    <property type="entry name" value="Snake toxin-like"/>
    <property type="match status" value="2"/>
</dbReference>
<sequence>MDLHISAVLVFLLVAAGSACSDPEHNHGSSQHSHFCYECTGLNYCVNKMAICRPGFSKCMSSTIVLEMGGTSLKIKKKECIDECQNGSFNYGISKTAFSCCDTDFCNARDAPDPRLNTPNGRTCYYCDGQSCSNTVSCSGTEDACITTTVTLGGQQMLVKGCITKSVCGLLKCSFIQDLSCCEGNLCNGDKSDTQAVTPGFIYDGLNQSVTQSLIQSFTYHSAKSTTRRIPYNGEKSATRRIPYNGEESATRRIPYNGEESATRRIPYNGEESATRRIPYNGEESATRRIPYNGEESATRRIPYNGEESATRRIPYNGEESATRRIPYNGEKSATRSSSMHKGAKSDTQRMTYNGAKSVTHSFLFSALLLPAALILQ</sequence>
<accession>A0AAW2B998</accession>
<keyword evidence="4" id="KW-0732">Signal</keyword>
<dbReference type="PANTHER" id="PTHR20914">
    <property type="entry name" value="LY6/PLAUR DOMAIN-CONTAINING PROTEIN 8"/>
    <property type="match status" value="1"/>
</dbReference>
<proteinExistence type="predicted"/>
<dbReference type="InterPro" id="IPR016054">
    <property type="entry name" value="LY6_UPA_recep-like"/>
</dbReference>
<evidence type="ECO:0000256" key="2">
    <source>
        <dbReference type="ARBA" id="ARBA00022525"/>
    </source>
</evidence>
<dbReference type="SMART" id="SM00134">
    <property type="entry name" value="LU"/>
    <property type="match status" value="2"/>
</dbReference>
<dbReference type="PANTHER" id="PTHR20914:SF24">
    <property type="entry name" value="LYMPHOCYTE ANTIGEN 6 FAMILY MEMBER M2-RELATED"/>
    <property type="match status" value="1"/>
</dbReference>
<name>A0AAW2B998_CULAL</name>
<comment type="subcellular location">
    <subcellularLocation>
        <location evidence="1">Secreted</location>
    </subcellularLocation>
</comment>
<feature type="domain" description="UPAR/Ly6" evidence="5">
    <location>
        <begin position="122"/>
        <end position="196"/>
    </location>
</feature>
<evidence type="ECO:0000256" key="3">
    <source>
        <dbReference type="SAM" id="MobiDB-lite"/>
    </source>
</evidence>
<reference evidence="6 7" key="1">
    <citation type="submission" date="2024-05" db="EMBL/GenBank/DDBJ databases">
        <title>A high-quality chromosomal-level genome assembly of Topmouth culter (Culter alburnus).</title>
        <authorList>
            <person name="Zhao H."/>
        </authorList>
    </citation>
    <scope>NUCLEOTIDE SEQUENCE [LARGE SCALE GENOMIC DNA]</scope>
    <source>
        <strain evidence="6">CATC2023</strain>
        <tissue evidence="6">Muscle</tissue>
    </source>
</reference>
<dbReference type="Pfam" id="PF00021">
    <property type="entry name" value="UPAR_LY6"/>
    <property type="match status" value="2"/>
</dbReference>
<dbReference type="EMBL" id="JAWDJR010000001">
    <property type="protein sequence ID" value="KAK9981872.1"/>
    <property type="molecule type" value="Genomic_DNA"/>
</dbReference>
<dbReference type="AlphaFoldDB" id="A0AAW2B998"/>
<evidence type="ECO:0000313" key="7">
    <source>
        <dbReference type="Proteomes" id="UP001479290"/>
    </source>
</evidence>
<keyword evidence="2" id="KW-0964">Secreted</keyword>
<dbReference type="InterPro" id="IPR050918">
    <property type="entry name" value="CNF-like_PLA2_Inhibitor"/>
</dbReference>
<feature type="region of interest" description="Disordered" evidence="3">
    <location>
        <begin position="319"/>
        <end position="347"/>
    </location>
</feature>
<comment type="caution">
    <text evidence="6">The sequence shown here is derived from an EMBL/GenBank/DDBJ whole genome shotgun (WGS) entry which is preliminary data.</text>
</comment>
<organism evidence="6 7">
    <name type="scientific">Culter alburnus</name>
    <name type="common">Topmouth culter</name>
    <dbReference type="NCBI Taxonomy" id="194366"/>
    <lineage>
        <taxon>Eukaryota</taxon>
        <taxon>Metazoa</taxon>
        <taxon>Chordata</taxon>
        <taxon>Craniata</taxon>
        <taxon>Vertebrata</taxon>
        <taxon>Euteleostomi</taxon>
        <taxon>Actinopterygii</taxon>
        <taxon>Neopterygii</taxon>
        <taxon>Teleostei</taxon>
        <taxon>Ostariophysi</taxon>
        <taxon>Cypriniformes</taxon>
        <taxon>Xenocyprididae</taxon>
        <taxon>Xenocypridinae</taxon>
        <taxon>Culter</taxon>
    </lineage>
</organism>
<keyword evidence="7" id="KW-1185">Reference proteome</keyword>
<evidence type="ECO:0000256" key="4">
    <source>
        <dbReference type="SAM" id="SignalP"/>
    </source>
</evidence>